<dbReference type="Proteomes" id="UP000224413">
    <property type="component" value="Unassembled WGS sequence"/>
</dbReference>
<evidence type="ECO:0000313" key="1">
    <source>
        <dbReference type="EMBL" id="PFK27216.1"/>
    </source>
</evidence>
<dbReference type="EMBL" id="NUWJ01000032">
    <property type="protein sequence ID" value="PFK27216.1"/>
    <property type="molecule type" value="Genomic_DNA"/>
</dbReference>
<protein>
    <recommendedName>
        <fullName evidence="3">Collagen-like repeat preface domain-containing protein</fullName>
    </recommendedName>
</protein>
<dbReference type="AlphaFoldDB" id="A0A9X7A183"/>
<gene>
    <name evidence="1" type="ORF">COI98_02230</name>
</gene>
<evidence type="ECO:0008006" key="3">
    <source>
        <dbReference type="Google" id="ProtNLM"/>
    </source>
</evidence>
<proteinExistence type="predicted"/>
<feature type="non-terminal residue" evidence="1">
    <location>
        <position position="173"/>
    </location>
</feature>
<reference evidence="1 2" key="1">
    <citation type="submission" date="2017-09" db="EMBL/GenBank/DDBJ databases">
        <title>Large-scale bioinformatics analysis of Bacillus genomes uncovers conserved roles of natural products in bacterial physiology.</title>
        <authorList>
            <consortium name="Agbiome Team Llc"/>
            <person name="Bleich R.M."/>
            <person name="Grubbs K.J."/>
            <person name="Santa Maria K.C."/>
            <person name="Allen S.E."/>
            <person name="Farag S."/>
            <person name="Shank E.A."/>
            <person name="Bowers A."/>
        </authorList>
    </citation>
    <scope>NUCLEOTIDE SEQUENCE [LARGE SCALE GENOMIC DNA]</scope>
    <source>
        <strain evidence="1 2">AFS083741</strain>
    </source>
</reference>
<comment type="caution">
    <text evidence="1">The sequence shown here is derived from an EMBL/GenBank/DDBJ whole genome shotgun (WGS) entry which is preliminary data.</text>
</comment>
<organism evidence="1 2">
    <name type="scientific">Bacillus cereus</name>
    <dbReference type="NCBI Taxonomy" id="1396"/>
    <lineage>
        <taxon>Bacteria</taxon>
        <taxon>Bacillati</taxon>
        <taxon>Bacillota</taxon>
        <taxon>Bacilli</taxon>
        <taxon>Bacillales</taxon>
        <taxon>Bacillaceae</taxon>
        <taxon>Bacillus</taxon>
        <taxon>Bacillus cereus group</taxon>
    </lineage>
</organism>
<evidence type="ECO:0000313" key="2">
    <source>
        <dbReference type="Proteomes" id="UP000224413"/>
    </source>
</evidence>
<accession>A0A9X7A183</accession>
<sequence>MDKQNKKENYLQKLLGKRAKAQSTDDSLNLKKDLENILEDLVSAFPEGCFCPPTSATVAQIETALNDLLVWSTSAPISQSLKLKLQDTINAVKAQLDANPFSCCDTIKALQAFAFVLLQVIDQPLVGIPFKIHLQNLAQQLQTLFSDYIACLACEPGPVGPTGTTGPQGNTGA</sequence>
<name>A0A9X7A183_BACCE</name>